<sequence length="73" mass="8053">MASAPKGTVRLTANLPEDVANTLRELAQRKGINMTDVLTRAINLEKFAADTIDNGGKILVEEKDKTFKQVILR</sequence>
<dbReference type="InterPro" id="IPR010985">
    <property type="entry name" value="Ribbon_hlx_hlx"/>
</dbReference>
<protein>
    <recommendedName>
        <fullName evidence="3">Ribbon-helix-helix CopG family protein</fullName>
    </recommendedName>
</protein>
<gene>
    <name evidence="1" type="ORF">ACFSC7_13910</name>
</gene>
<dbReference type="EMBL" id="JBHUFA010000004">
    <property type="protein sequence ID" value="MFD1696618.1"/>
    <property type="molecule type" value="Genomic_DNA"/>
</dbReference>
<evidence type="ECO:0000313" key="2">
    <source>
        <dbReference type="Proteomes" id="UP001597327"/>
    </source>
</evidence>
<reference evidence="2" key="1">
    <citation type="journal article" date="2019" name="Int. J. Syst. Evol. Microbiol.">
        <title>The Global Catalogue of Microorganisms (GCM) 10K type strain sequencing project: providing services to taxonomists for standard genome sequencing and annotation.</title>
        <authorList>
            <consortium name="The Broad Institute Genomics Platform"/>
            <consortium name="The Broad Institute Genome Sequencing Center for Infectious Disease"/>
            <person name="Wu L."/>
            <person name="Ma J."/>
        </authorList>
    </citation>
    <scope>NUCLEOTIDE SEQUENCE [LARGE SCALE GENOMIC DNA]</scope>
    <source>
        <strain evidence="2">JCM 3369</strain>
    </source>
</reference>
<keyword evidence="2" id="KW-1185">Reference proteome</keyword>
<name>A0ABW4JZP4_9HYPH</name>
<dbReference type="SUPFAM" id="SSF47598">
    <property type="entry name" value="Ribbon-helix-helix"/>
    <property type="match status" value="1"/>
</dbReference>
<evidence type="ECO:0008006" key="3">
    <source>
        <dbReference type="Google" id="ProtNLM"/>
    </source>
</evidence>
<evidence type="ECO:0000313" key="1">
    <source>
        <dbReference type="EMBL" id="MFD1696618.1"/>
    </source>
</evidence>
<comment type="caution">
    <text evidence="1">The sequence shown here is derived from an EMBL/GenBank/DDBJ whole genome shotgun (WGS) entry which is preliminary data.</text>
</comment>
<accession>A0ABW4JZP4</accession>
<organism evidence="1 2">
    <name type="scientific">Roseibium aestuarii</name>
    <dbReference type="NCBI Taxonomy" id="2600299"/>
    <lineage>
        <taxon>Bacteria</taxon>
        <taxon>Pseudomonadati</taxon>
        <taxon>Pseudomonadota</taxon>
        <taxon>Alphaproteobacteria</taxon>
        <taxon>Hyphomicrobiales</taxon>
        <taxon>Stappiaceae</taxon>
        <taxon>Roseibium</taxon>
    </lineage>
</organism>
<proteinExistence type="predicted"/>
<dbReference type="RefSeq" id="WP_149892525.1">
    <property type="nucleotide sequence ID" value="NZ_JBHUFA010000004.1"/>
</dbReference>
<dbReference type="Proteomes" id="UP001597327">
    <property type="component" value="Unassembled WGS sequence"/>
</dbReference>